<dbReference type="Proteomes" id="UP000625804">
    <property type="component" value="Unassembled WGS sequence"/>
</dbReference>
<evidence type="ECO:0000313" key="3">
    <source>
        <dbReference type="Proteomes" id="UP000625804"/>
    </source>
</evidence>
<dbReference type="InterPro" id="IPR046748">
    <property type="entry name" value="HipA_2"/>
</dbReference>
<dbReference type="EMBL" id="JABTTE010000022">
    <property type="protein sequence ID" value="NSL52831.1"/>
    <property type="molecule type" value="Genomic_DNA"/>
</dbReference>
<feature type="domain" description="HipA-like kinase" evidence="1">
    <location>
        <begin position="8"/>
        <end position="243"/>
    </location>
</feature>
<accession>A0A8J8GJD5</accession>
<name>A0A8J8GJD5_9BACI</name>
<dbReference type="SUPFAM" id="SSF56112">
    <property type="entry name" value="Protein kinase-like (PK-like)"/>
    <property type="match status" value="1"/>
</dbReference>
<gene>
    <name evidence="2" type="ORF">HR057_13825</name>
</gene>
<evidence type="ECO:0000313" key="2">
    <source>
        <dbReference type="EMBL" id="NSL52831.1"/>
    </source>
</evidence>
<dbReference type="AlphaFoldDB" id="A0A8J8GJD5"/>
<dbReference type="InterPro" id="IPR011009">
    <property type="entry name" value="Kinase-like_dom_sf"/>
</dbReference>
<evidence type="ECO:0000259" key="1">
    <source>
        <dbReference type="Pfam" id="PF20613"/>
    </source>
</evidence>
<keyword evidence="3" id="KW-1185">Reference proteome</keyword>
<organism evidence="2 3">
    <name type="scientific">Calidifontibacillus erzurumensis</name>
    <dbReference type="NCBI Taxonomy" id="2741433"/>
    <lineage>
        <taxon>Bacteria</taxon>
        <taxon>Bacillati</taxon>
        <taxon>Bacillota</taxon>
        <taxon>Bacilli</taxon>
        <taxon>Bacillales</taxon>
        <taxon>Bacillaceae</taxon>
        <taxon>Calidifontibacillus/Schinkia group</taxon>
        <taxon>Calidifontibacillus</taxon>
    </lineage>
</organism>
<reference evidence="2" key="1">
    <citation type="submission" date="2020-06" db="EMBL/GenBank/DDBJ databases">
        <title>A novel thermopfilic bacterium from Erzurum, Turkey.</title>
        <authorList>
            <person name="Adiguzel A."/>
            <person name="Ay H."/>
            <person name="Baltaci M.O."/>
        </authorList>
    </citation>
    <scope>NUCLEOTIDE SEQUENCE</scope>
    <source>
        <strain evidence="2">P2</strain>
    </source>
</reference>
<dbReference type="Pfam" id="PF20613">
    <property type="entry name" value="HipA_2"/>
    <property type="match status" value="1"/>
</dbReference>
<protein>
    <recommendedName>
        <fullName evidence="1">HipA-like kinase domain-containing protein</fullName>
    </recommendedName>
</protein>
<proteinExistence type="predicted"/>
<sequence length="260" mass="30555">MMEPVSYRKKLEGKSNAHLITFSDGKDYVVKFFQHGFEKSLPNEWVAYPLARFLGLPTPFARIVDIPQNFLTEVEELAQMSDVRYQFASRYIPNCRDGHEVDITNKKVVLTNDDWQLASIILFDYWLANTDRTRKNILLKETAADSYHVTVIDHAEIFGNYFWLIDDLEKLPVDVFKSATHQFIAKFIKQEQSFFDVLEVIQQIPVLLLEEIVELIPEEWKVTREERKAIVSTLIKRRKRILPEMIEKFIGKVYRPLKKG</sequence>
<comment type="caution">
    <text evidence="2">The sequence shown here is derived from an EMBL/GenBank/DDBJ whole genome shotgun (WGS) entry which is preliminary data.</text>
</comment>